<dbReference type="OrthoDB" id="5240629at2"/>
<evidence type="ECO:0000256" key="2">
    <source>
        <dbReference type="SAM" id="SignalP"/>
    </source>
</evidence>
<dbReference type="GO" id="GO:0043190">
    <property type="term" value="C:ATP-binding cassette (ABC) transporter complex"/>
    <property type="evidence" value="ECO:0007669"/>
    <property type="project" value="InterPro"/>
</dbReference>
<dbReference type="Proteomes" id="UP000483004">
    <property type="component" value="Unassembled WGS sequence"/>
</dbReference>
<sequence length="519" mass="53090">MARFRSAVPAAALAAAAVLISSGCTTSSEPSAGGGGPFRYAVTSDANTFDPALGTAATDYSFARMQFGTLVYRDADQSVVPGLAEKWTAAPDSATFTLRAGLTCSDGKPLTAGDVAASLRRWADPKTGAAGTGLAFGPGAKVTVSSDDAARTVTLKLARPWSDLVPAMSMTNAGIVCPPGLKDPKALGQGPVAGAGTGPYTLTDAQRGRQYTFKLRDGYNAFPAYTKAKVPAGERPSTVRLSIVSNESTAANQLSTGELDYAAFTGPDAARFAGGGYHVHVQPLLRMFVVFNERKGHPGADPGFRKAVAQALDPAAFNKVYGGKGEVMKSWSDSTGQCANTDASIVTKTDPAAAKKALDGVSIKLSGTNGVAGGSGNTYVQEALRAAGAKVALRNVDNATWASDVLANKGDWDVTVMAHLNFQGTLTAGAILLTGPNPPEGRNFGGIRNGGFDAGFGKAMATTDEAGKCAAWGAAQKALLQRDDVVPLSTVPVAFVLGKNADAVVTAGAVDPTSFRVQG</sequence>
<evidence type="ECO:0000259" key="3">
    <source>
        <dbReference type="Pfam" id="PF00496"/>
    </source>
</evidence>
<organism evidence="4 5">
    <name type="scientific">Actinomadura montaniterrae</name>
    <dbReference type="NCBI Taxonomy" id="1803903"/>
    <lineage>
        <taxon>Bacteria</taxon>
        <taxon>Bacillati</taxon>
        <taxon>Actinomycetota</taxon>
        <taxon>Actinomycetes</taxon>
        <taxon>Streptosporangiales</taxon>
        <taxon>Thermomonosporaceae</taxon>
        <taxon>Actinomadura</taxon>
    </lineage>
</organism>
<accession>A0A6L3VWN4</accession>
<evidence type="ECO:0000313" key="4">
    <source>
        <dbReference type="EMBL" id="KAB2379331.1"/>
    </source>
</evidence>
<dbReference type="PANTHER" id="PTHR30290">
    <property type="entry name" value="PERIPLASMIC BINDING COMPONENT OF ABC TRANSPORTER"/>
    <property type="match status" value="1"/>
</dbReference>
<name>A0A6L3VWN4_9ACTN</name>
<keyword evidence="1 2" id="KW-0732">Signal</keyword>
<dbReference type="InterPro" id="IPR030678">
    <property type="entry name" value="Peptide/Ni-bd"/>
</dbReference>
<evidence type="ECO:0000313" key="5">
    <source>
        <dbReference type="Proteomes" id="UP000483004"/>
    </source>
</evidence>
<dbReference type="GO" id="GO:0042597">
    <property type="term" value="C:periplasmic space"/>
    <property type="evidence" value="ECO:0007669"/>
    <property type="project" value="UniProtKB-ARBA"/>
</dbReference>
<dbReference type="PROSITE" id="PS51257">
    <property type="entry name" value="PROKAR_LIPOPROTEIN"/>
    <property type="match status" value="1"/>
</dbReference>
<dbReference type="SUPFAM" id="SSF53850">
    <property type="entry name" value="Periplasmic binding protein-like II"/>
    <property type="match status" value="1"/>
</dbReference>
<dbReference type="EMBL" id="WBMR01000058">
    <property type="protein sequence ID" value="KAB2379331.1"/>
    <property type="molecule type" value="Genomic_DNA"/>
</dbReference>
<dbReference type="CDD" id="cd00995">
    <property type="entry name" value="PBP2_NikA_DppA_OppA_like"/>
    <property type="match status" value="1"/>
</dbReference>
<feature type="domain" description="Solute-binding protein family 5" evidence="3">
    <location>
        <begin position="79"/>
        <end position="419"/>
    </location>
</feature>
<evidence type="ECO:0000256" key="1">
    <source>
        <dbReference type="ARBA" id="ARBA00022729"/>
    </source>
</evidence>
<dbReference type="GO" id="GO:0015833">
    <property type="term" value="P:peptide transport"/>
    <property type="evidence" value="ECO:0007669"/>
    <property type="project" value="TreeGrafter"/>
</dbReference>
<feature type="chain" id="PRO_5039542298" evidence="2">
    <location>
        <begin position="28"/>
        <end position="519"/>
    </location>
</feature>
<feature type="signal peptide" evidence="2">
    <location>
        <begin position="1"/>
        <end position="27"/>
    </location>
</feature>
<comment type="caution">
    <text evidence="4">The sequence shown here is derived from an EMBL/GenBank/DDBJ whole genome shotgun (WGS) entry which is preliminary data.</text>
</comment>
<dbReference type="RefSeq" id="WP_151541752.1">
    <property type="nucleotide sequence ID" value="NZ_WBMR01000058.1"/>
</dbReference>
<keyword evidence="5" id="KW-1185">Reference proteome</keyword>
<protein>
    <submittedName>
        <fullName evidence="4">ABC transporter substrate-binding protein</fullName>
    </submittedName>
</protein>
<dbReference type="PIRSF" id="PIRSF002741">
    <property type="entry name" value="MppA"/>
    <property type="match status" value="1"/>
</dbReference>
<dbReference type="Pfam" id="PF00496">
    <property type="entry name" value="SBP_bac_5"/>
    <property type="match status" value="1"/>
</dbReference>
<proteinExistence type="predicted"/>
<dbReference type="GO" id="GO:1904680">
    <property type="term" value="F:peptide transmembrane transporter activity"/>
    <property type="evidence" value="ECO:0007669"/>
    <property type="project" value="TreeGrafter"/>
</dbReference>
<reference evidence="4 5" key="1">
    <citation type="submission" date="2019-09" db="EMBL/GenBank/DDBJ databases">
        <title>Actinomadura physcomitrii sp. nov., a novel actinomycete isolated from moss [Physcomitrium sphaericum (Ludw) Fuernr].</title>
        <authorList>
            <person name="Liu C."/>
            <person name="Zhuang X."/>
        </authorList>
    </citation>
    <scope>NUCLEOTIDE SEQUENCE [LARGE SCALE GENOMIC DNA]</scope>
    <source>
        <strain evidence="4 5">CYP1-1B</strain>
    </source>
</reference>
<dbReference type="Gene3D" id="3.10.105.10">
    <property type="entry name" value="Dipeptide-binding Protein, Domain 3"/>
    <property type="match status" value="1"/>
</dbReference>
<dbReference type="PANTHER" id="PTHR30290:SF38">
    <property type="entry name" value="D,D-DIPEPTIDE-BINDING PERIPLASMIC PROTEIN DDPA-RELATED"/>
    <property type="match status" value="1"/>
</dbReference>
<dbReference type="InterPro" id="IPR000914">
    <property type="entry name" value="SBP_5_dom"/>
</dbReference>
<dbReference type="Gene3D" id="3.40.190.10">
    <property type="entry name" value="Periplasmic binding protein-like II"/>
    <property type="match status" value="1"/>
</dbReference>
<dbReference type="AlphaFoldDB" id="A0A6L3VWN4"/>
<gene>
    <name evidence="4" type="ORF">F9B16_20675</name>
</gene>
<dbReference type="InterPro" id="IPR039424">
    <property type="entry name" value="SBP_5"/>
</dbReference>